<feature type="repeat" description="PPR" evidence="3">
    <location>
        <begin position="440"/>
        <end position="474"/>
    </location>
</feature>
<dbReference type="Gene3D" id="1.25.40.10">
    <property type="entry name" value="Tetratricopeptide repeat domain"/>
    <property type="match status" value="6"/>
</dbReference>
<feature type="repeat" description="PPR" evidence="3">
    <location>
        <begin position="404"/>
        <end position="438"/>
    </location>
</feature>
<organism evidence="4 5">
    <name type="scientific">Lithospermum erythrorhizon</name>
    <name type="common">Purple gromwell</name>
    <name type="synonym">Lithospermum officinale var. erythrorhizon</name>
    <dbReference type="NCBI Taxonomy" id="34254"/>
    <lineage>
        <taxon>Eukaryota</taxon>
        <taxon>Viridiplantae</taxon>
        <taxon>Streptophyta</taxon>
        <taxon>Embryophyta</taxon>
        <taxon>Tracheophyta</taxon>
        <taxon>Spermatophyta</taxon>
        <taxon>Magnoliopsida</taxon>
        <taxon>eudicotyledons</taxon>
        <taxon>Gunneridae</taxon>
        <taxon>Pentapetalae</taxon>
        <taxon>asterids</taxon>
        <taxon>lamiids</taxon>
        <taxon>Boraginales</taxon>
        <taxon>Boraginaceae</taxon>
        <taxon>Boraginoideae</taxon>
        <taxon>Lithospermeae</taxon>
        <taxon>Lithospermum</taxon>
    </lineage>
</organism>
<comment type="caution">
    <text evidence="4">The sequence shown here is derived from an EMBL/GenBank/DDBJ whole genome shotgun (WGS) entry which is preliminary data.</text>
</comment>
<feature type="repeat" description="PPR" evidence="3">
    <location>
        <begin position="369"/>
        <end position="403"/>
    </location>
</feature>
<gene>
    <name evidence="4" type="ORF">LIER_19889</name>
</gene>
<feature type="repeat" description="PPR" evidence="3">
    <location>
        <begin position="677"/>
        <end position="711"/>
    </location>
</feature>
<protein>
    <recommendedName>
        <fullName evidence="6">Pentatricopeptide repeat-containing protein</fullName>
    </recommendedName>
</protein>
<accession>A0AAV3QJC6</accession>
<dbReference type="NCBIfam" id="TIGR00756">
    <property type="entry name" value="PPR"/>
    <property type="match status" value="10"/>
</dbReference>
<feature type="repeat" description="PPR" evidence="3">
    <location>
        <begin position="144"/>
        <end position="178"/>
    </location>
</feature>
<keyword evidence="2" id="KW-0677">Repeat</keyword>
<feature type="repeat" description="PPR" evidence="3">
    <location>
        <begin position="712"/>
        <end position="746"/>
    </location>
</feature>
<dbReference type="AlphaFoldDB" id="A0AAV3QJC6"/>
<dbReference type="InterPro" id="IPR011990">
    <property type="entry name" value="TPR-like_helical_dom_sf"/>
</dbReference>
<evidence type="ECO:0000313" key="5">
    <source>
        <dbReference type="Proteomes" id="UP001454036"/>
    </source>
</evidence>
<feature type="repeat" description="PPR" evidence="3">
    <location>
        <begin position="747"/>
        <end position="781"/>
    </location>
</feature>
<feature type="repeat" description="PPR" evidence="3">
    <location>
        <begin position="261"/>
        <end position="295"/>
    </location>
</feature>
<dbReference type="Pfam" id="PF13041">
    <property type="entry name" value="PPR_2"/>
    <property type="match status" value="5"/>
</dbReference>
<reference evidence="4 5" key="1">
    <citation type="submission" date="2024-01" db="EMBL/GenBank/DDBJ databases">
        <title>The complete chloroplast genome sequence of Lithospermum erythrorhizon: insights into the phylogenetic relationship among Boraginaceae species and the maternal lineages of purple gromwells.</title>
        <authorList>
            <person name="Okada T."/>
            <person name="Watanabe K."/>
        </authorList>
    </citation>
    <scope>NUCLEOTIDE SEQUENCE [LARGE SCALE GENOMIC DNA]</scope>
</reference>
<dbReference type="EMBL" id="BAABME010004978">
    <property type="protein sequence ID" value="GAA0164194.1"/>
    <property type="molecule type" value="Genomic_DNA"/>
</dbReference>
<dbReference type="Pfam" id="PF01535">
    <property type="entry name" value="PPR"/>
    <property type="match status" value="2"/>
</dbReference>
<evidence type="ECO:0000256" key="1">
    <source>
        <dbReference type="ARBA" id="ARBA00007626"/>
    </source>
</evidence>
<feature type="repeat" description="PPR" evidence="3">
    <location>
        <begin position="642"/>
        <end position="676"/>
    </location>
</feature>
<sequence>MVIEHMQRVLCCSLRTSISFCINSRSNFSSATNAAKNGKTRFQDMLLVAYISNVLSQPGGTHTLETKADLITLSEDLVLEILRRNSLDVSRRLEFFRWCSSRPNYKHSINAYVQLFKTICRYQQFHDEIPGLVGLMRHEGLVLDPATFKLILDAFLVSGRFDVALELLDHMEENKLASDGLSTDVNNSIIIALIRKGQLSTALTMFMRLLDNVSSGNETVFVAPDAIACNELLVSLRKAGKRDKFEKVFDKLRVKDFFPVDTWGYNICIHAFGCWGDLKTSLSLFKEMKEKGGPFSPDLCTYNSLVQVLCLSGKIKDALIVWEELKSSSGHEPDEFTYRIIIQGCSSSYLISEALKIFNEMQYNGFRPNILVYNSILNGLFKSRKLMEACSLFEKMVDEGVRATCWTYNIVIDGLFKNGRGAAAYTLFCDLKKKGNNFVDGISYSIVILHLCRENMLELALDLVEEMESRGFVVDLVTITSLLIALYRLGRWDWTERLMKHIRDGNLVVNVIKWKENMEASLKTPQSKKKDFTPMFPSKEGLSGILSSVVGSKEQDEEEVELEPDEWSSSPYMDLLANRISSKSELLRVFSLSRGRRVQDNGADSFDIDMVNTYLSIFLAKGKLSVACKLFEILSGMGAEPVSYTYNSIMSSFVKRGYFNEAWGILDAMGENICPADIATYNLIIQGLGRMGRADLASAVLDKLMEHGGYLDIVMYNTLINALGKADRFDDLNKLFNQMRTSGINPDVVTYNTLIEVHSKAGRLKDAYKYLKMMLDAGCAPNHVTDTTLDYLEMRIEKLRLQKASIRRTNMKDST</sequence>
<evidence type="ECO:0000256" key="2">
    <source>
        <dbReference type="ARBA" id="ARBA00022737"/>
    </source>
</evidence>
<dbReference type="PANTHER" id="PTHR47941">
    <property type="entry name" value="PENTATRICOPEPTIDE REPEAT-CONTAINING PROTEIN 3, MITOCHONDRIAL"/>
    <property type="match status" value="1"/>
</dbReference>
<feature type="repeat" description="PPR" evidence="3">
    <location>
        <begin position="298"/>
        <end position="333"/>
    </location>
</feature>
<dbReference type="Proteomes" id="UP001454036">
    <property type="component" value="Unassembled WGS sequence"/>
</dbReference>
<evidence type="ECO:0000313" key="4">
    <source>
        <dbReference type="EMBL" id="GAA0164194.1"/>
    </source>
</evidence>
<feature type="repeat" description="PPR" evidence="3">
    <location>
        <begin position="334"/>
        <end position="368"/>
    </location>
</feature>
<evidence type="ECO:0000256" key="3">
    <source>
        <dbReference type="PROSITE-ProRule" id="PRU00708"/>
    </source>
</evidence>
<evidence type="ECO:0008006" key="6">
    <source>
        <dbReference type="Google" id="ProtNLM"/>
    </source>
</evidence>
<comment type="similarity">
    <text evidence="1">Belongs to the PPR family. P subfamily.</text>
</comment>
<name>A0AAV3QJC6_LITER</name>
<dbReference type="PROSITE" id="PS51375">
    <property type="entry name" value="PPR"/>
    <property type="match status" value="11"/>
</dbReference>
<proteinExistence type="inferred from homology"/>
<keyword evidence="5" id="KW-1185">Reference proteome</keyword>
<dbReference type="InterPro" id="IPR002885">
    <property type="entry name" value="PPR_rpt"/>
</dbReference>